<keyword evidence="4" id="KW-1185">Reference proteome</keyword>
<dbReference type="Pfam" id="PF03099">
    <property type="entry name" value="BPL_LplA_LipB"/>
    <property type="match status" value="1"/>
</dbReference>
<evidence type="ECO:0000256" key="1">
    <source>
        <dbReference type="ARBA" id="ARBA00022598"/>
    </source>
</evidence>
<dbReference type="Gene3D" id="3.30.930.10">
    <property type="entry name" value="Bira Bifunctional Protein, Domain 2"/>
    <property type="match status" value="1"/>
</dbReference>
<sequence length="291" mass="30988">MAGNWAALPHMPETEKAAARIIWRSSVDSTNALARRMIQSGELPLASGRELGVSVVLADRQEDGHGRLGRRWVSEPGASLTASFVCPIPTNLATDPRFNGWLPMIAGLASLDALTQTLAACQAEPCAPDCSLQLKWPNDIYCQGLKLGGILAELVPLVGERTRMGLILGIGMNLSLGAERHPTPQTTSLHMHWSPLPPITDLSDRILAALTRSLAARLQDFCADPQAQSTVLLEECSGKSWTLGRQVEARLAAGGSLVGRATALNPDASLTIEDDQGQSQQVHTGDVGILP</sequence>
<dbReference type="AlphaFoldDB" id="A0A366KAN6"/>
<evidence type="ECO:0000259" key="2">
    <source>
        <dbReference type="PROSITE" id="PS51733"/>
    </source>
</evidence>
<protein>
    <submittedName>
        <fullName evidence="3">Biotin--[acetyl-CoA-carboxylase] ligase</fullName>
    </submittedName>
</protein>
<dbReference type="PROSITE" id="PS51733">
    <property type="entry name" value="BPL_LPL_CATALYTIC"/>
    <property type="match status" value="1"/>
</dbReference>
<dbReference type="InterPro" id="IPR004408">
    <property type="entry name" value="Biotin_CoA_COase_ligase"/>
</dbReference>
<dbReference type="Gene3D" id="2.30.30.100">
    <property type="match status" value="1"/>
</dbReference>
<dbReference type="SUPFAM" id="SSF55681">
    <property type="entry name" value="Class II aaRS and biotin synthetases"/>
    <property type="match status" value="1"/>
</dbReference>
<dbReference type="PANTHER" id="PTHR12835">
    <property type="entry name" value="BIOTIN PROTEIN LIGASE"/>
    <property type="match status" value="1"/>
</dbReference>
<dbReference type="OrthoDB" id="9807064at2"/>
<name>A0A366KAN6_9BIFI</name>
<dbReference type="CDD" id="cd16442">
    <property type="entry name" value="BPL"/>
    <property type="match status" value="1"/>
</dbReference>
<accession>A0A366KAN6</accession>
<reference evidence="3 4" key="1">
    <citation type="submission" date="2017-10" db="EMBL/GenBank/DDBJ databases">
        <title>Bifidobacterium xylocopum sp. nov. and Bifidobacterium aemilianum sp. nov., from the carpenter bee (Xylocopa violacea) digestive tract.</title>
        <authorList>
            <person name="Alberoni D."/>
            <person name="Baffoni L."/>
            <person name="Di Gioia D."/>
            <person name="Gaggia F."/>
            <person name="Biavati B."/>
        </authorList>
    </citation>
    <scope>NUCLEOTIDE SEQUENCE [LARGE SCALE GENOMIC DNA]</scope>
    <source>
        <strain evidence="3 4">XV10</strain>
    </source>
</reference>
<evidence type="ECO:0000313" key="3">
    <source>
        <dbReference type="EMBL" id="RBP97731.1"/>
    </source>
</evidence>
<dbReference type="GO" id="GO:0005737">
    <property type="term" value="C:cytoplasm"/>
    <property type="evidence" value="ECO:0007669"/>
    <property type="project" value="TreeGrafter"/>
</dbReference>
<dbReference type="InterPro" id="IPR045864">
    <property type="entry name" value="aa-tRNA-synth_II/BPL/LPL"/>
</dbReference>
<dbReference type="EMBL" id="PDCG01000004">
    <property type="protein sequence ID" value="RBP97731.1"/>
    <property type="molecule type" value="Genomic_DNA"/>
</dbReference>
<feature type="domain" description="BPL/LPL catalytic" evidence="2">
    <location>
        <begin position="16"/>
        <end position="218"/>
    </location>
</feature>
<keyword evidence="1 3" id="KW-0436">Ligase</keyword>
<gene>
    <name evidence="3" type="ORF">CRD60_05225</name>
</gene>
<dbReference type="GO" id="GO:0004077">
    <property type="term" value="F:biotin--[biotin carboxyl-carrier protein] ligase activity"/>
    <property type="evidence" value="ECO:0007669"/>
    <property type="project" value="InterPro"/>
</dbReference>
<organism evidence="3 4">
    <name type="scientific">Bifidobacterium aemilianum</name>
    <dbReference type="NCBI Taxonomy" id="2493120"/>
    <lineage>
        <taxon>Bacteria</taxon>
        <taxon>Bacillati</taxon>
        <taxon>Actinomycetota</taxon>
        <taxon>Actinomycetes</taxon>
        <taxon>Bifidobacteriales</taxon>
        <taxon>Bifidobacteriaceae</taxon>
        <taxon>Bifidobacterium</taxon>
    </lineage>
</organism>
<evidence type="ECO:0000313" key="4">
    <source>
        <dbReference type="Proteomes" id="UP000252530"/>
    </source>
</evidence>
<dbReference type="PANTHER" id="PTHR12835:SF5">
    <property type="entry name" value="BIOTIN--PROTEIN LIGASE"/>
    <property type="match status" value="1"/>
</dbReference>
<comment type="caution">
    <text evidence="3">The sequence shown here is derived from an EMBL/GenBank/DDBJ whole genome shotgun (WGS) entry which is preliminary data.</text>
</comment>
<dbReference type="InterPro" id="IPR004143">
    <property type="entry name" value="BPL_LPL_catalytic"/>
</dbReference>
<dbReference type="Proteomes" id="UP000252530">
    <property type="component" value="Unassembled WGS sequence"/>
</dbReference>
<proteinExistence type="predicted"/>
<dbReference type="NCBIfam" id="TIGR00121">
    <property type="entry name" value="birA_ligase"/>
    <property type="match status" value="1"/>
</dbReference>